<sequence>MKMLIYLFVLVLPLACSQNKSISDTESYNESYEIQEIAEESEFPTFQNNTTKDTDYKTDQKLIKESYLEFETKDLDQTYAQITRFITENKGYIQDDTASKNYNRITRSLIIRVPNTHFQTTIDSISQSVNYFDTKRMSSKDVTEEFIDIEARLKAKKALEVRYLKLLSKANTVIEMLEIEKELSNIREDIEATQGRLKYLSHKVSLSTIRIVFYKTIVESKVTESYGSKMWLAIKSGFNSLSLFMLGVLQLWPFIIVIGISSFFFKRWLHKKSKK</sequence>
<gene>
    <name evidence="3" type="ORF">ES677_04505</name>
</gene>
<comment type="caution">
    <text evidence="3">The sequence shown here is derived from an EMBL/GenBank/DDBJ whole genome shotgun (WGS) entry which is preliminary data.</text>
</comment>
<evidence type="ECO:0000259" key="2">
    <source>
        <dbReference type="Pfam" id="PF14257"/>
    </source>
</evidence>
<feature type="domain" description="DUF4349" evidence="2">
    <location>
        <begin position="60"/>
        <end position="260"/>
    </location>
</feature>
<dbReference type="Pfam" id="PF14257">
    <property type="entry name" value="DUF4349"/>
    <property type="match status" value="1"/>
</dbReference>
<keyword evidence="1" id="KW-0812">Transmembrane</keyword>
<dbReference type="Proteomes" id="UP000323621">
    <property type="component" value="Unassembled WGS sequence"/>
</dbReference>
<evidence type="ECO:0000256" key="1">
    <source>
        <dbReference type="SAM" id="Phobius"/>
    </source>
</evidence>
<dbReference type="InterPro" id="IPR025645">
    <property type="entry name" value="DUF4349"/>
</dbReference>
<organism evidence="3 4">
    <name type="scientific">Bizionia gelidisalsuginis</name>
    <dbReference type="NCBI Taxonomy" id="291188"/>
    <lineage>
        <taxon>Bacteria</taxon>
        <taxon>Pseudomonadati</taxon>
        <taxon>Bacteroidota</taxon>
        <taxon>Flavobacteriia</taxon>
        <taxon>Flavobacteriales</taxon>
        <taxon>Flavobacteriaceae</taxon>
        <taxon>Bizionia</taxon>
    </lineage>
</organism>
<keyword evidence="4" id="KW-1185">Reference proteome</keyword>
<proteinExistence type="predicted"/>
<protein>
    <submittedName>
        <fullName evidence="3">DUF4349 domain-containing protein</fullName>
    </submittedName>
</protein>
<dbReference type="EMBL" id="VSKN01000004">
    <property type="protein sequence ID" value="TYC15608.1"/>
    <property type="molecule type" value="Genomic_DNA"/>
</dbReference>
<evidence type="ECO:0000313" key="4">
    <source>
        <dbReference type="Proteomes" id="UP000323621"/>
    </source>
</evidence>
<accession>A0ABY3MCH5</accession>
<keyword evidence="1" id="KW-0472">Membrane</keyword>
<keyword evidence="1" id="KW-1133">Transmembrane helix</keyword>
<name>A0ABY3MCH5_9FLAO</name>
<reference evidence="3 4" key="1">
    <citation type="submission" date="2019-08" db="EMBL/GenBank/DDBJ databases">
        <title>Genomes of Antarctic Bizionia species.</title>
        <authorList>
            <person name="Bowman J.P."/>
        </authorList>
    </citation>
    <scope>NUCLEOTIDE SEQUENCE [LARGE SCALE GENOMIC DNA]</scope>
    <source>
        <strain evidence="3 4">IC164</strain>
    </source>
</reference>
<feature type="transmembrane region" description="Helical" evidence="1">
    <location>
        <begin position="243"/>
        <end position="265"/>
    </location>
</feature>
<evidence type="ECO:0000313" key="3">
    <source>
        <dbReference type="EMBL" id="TYC15608.1"/>
    </source>
</evidence>
<dbReference type="RefSeq" id="WP_148380548.1">
    <property type="nucleotide sequence ID" value="NZ_VSKN01000004.1"/>
</dbReference>